<protein>
    <submittedName>
        <fullName evidence="2">Uncharacterized protein</fullName>
    </submittedName>
</protein>
<dbReference type="RefSeq" id="WP_149758854.1">
    <property type="nucleotide sequence ID" value="NZ_FOMS01000022.1"/>
</dbReference>
<evidence type="ECO:0000313" key="3">
    <source>
        <dbReference type="Proteomes" id="UP000325289"/>
    </source>
</evidence>
<evidence type="ECO:0000256" key="1">
    <source>
        <dbReference type="SAM" id="MobiDB-lite"/>
    </source>
</evidence>
<proteinExistence type="predicted"/>
<reference evidence="2 3" key="1">
    <citation type="submission" date="2016-10" db="EMBL/GenBank/DDBJ databases">
        <authorList>
            <person name="Varghese N."/>
            <person name="Submissions S."/>
        </authorList>
    </citation>
    <scope>NUCLEOTIDE SEQUENCE [LARGE SCALE GENOMIC DNA]</scope>
    <source>
        <strain evidence="3">YIM D21,KCTC 23444,ACCC 10710</strain>
    </source>
</reference>
<gene>
    <name evidence="2" type="ORF">SAMN04515678_12213</name>
</gene>
<evidence type="ECO:0000313" key="2">
    <source>
        <dbReference type="EMBL" id="SFE90765.1"/>
    </source>
</evidence>
<dbReference type="OrthoDB" id="9933279at2"/>
<keyword evidence="3" id="KW-1185">Reference proteome</keyword>
<feature type="region of interest" description="Disordered" evidence="1">
    <location>
        <begin position="45"/>
        <end position="74"/>
    </location>
</feature>
<accession>A0A1I2ED28</accession>
<name>A0A1I2ED28_9RHOB</name>
<feature type="compositionally biased region" description="Basic and acidic residues" evidence="1">
    <location>
        <begin position="54"/>
        <end position="74"/>
    </location>
</feature>
<dbReference type="EMBL" id="FOMS01000022">
    <property type="protein sequence ID" value="SFE90765.1"/>
    <property type="molecule type" value="Genomic_DNA"/>
</dbReference>
<organism evidence="2 3">
    <name type="scientific">Roseivivax sediminis</name>
    <dbReference type="NCBI Taxonomy" id="936889"/>
    <lineage>
        <taxon>Bacteria</taxon>
        <taxon>Pseudomonadati</taxon>
        <taxon>Pseudomonadota</taxon>
        <taxon>Alphaproteobacteria</taxon>
        <taxon>Rhodobacterales</taxon>
        <taxon>Roseobacteraceae</taxon>
        <taxon>Roseivivax</taxon>
    </lineage>
</organism>
<dbReference type="Proteomes" id="UP000325289">
    <property type="component" value="Unassembled WGS sequence"/>
</dbReference>
<dbReference type="AlphaFoldDB" id="A0A1I2ED28"/>
<sequence>MAQRKLHRTDLEAHVDALGQALIDTDPRTRRDMLARLDRTVVEGLRPRAVPDQSEPRSDESEDPVESRFDNLPV</sequence>